<dbReference type="PANTHER" id="PTHR30213">
    <property type="entry name" value="INNER MEMBRANE PROTEIN YHJD"/>
    <property type="match status" value="1"/>
</dbReference>
<comment type="caution">
    <text evidence="8">The sequence shown here is derived from an EMBL/GenBank/DDBJ whole genome shotgun (WGS) entry which is preliminary data.</text>
</comment>
<gene>
    <name evidence="8" type="ORF">ACFQ34_27480</name>
</gene>
<dbReference type="InterPro" id="IPR017039">
    <property type="entry name" value="Virul_fac_BrkB"/>
</dbReference>
<accession>A0ABW3VRY7</accession>
<proteinExistence type="predicted"/>
<keyword evidence="3 7" id="KW-0812">Transmembrane</keyword>
<evidence type="ECO:0000313" key="8">
    <source>
        <dbReference type="EMBL" id="MFD1237044.1"/>
    </source>
</evidence>
<evidence type="ECO:0000256" key="4">
    <source>
        <dbReference type="ARBA" id="ARBA00022989"/>
    </source>
</evidence>
<reference evidence="9" key="1">
    <citation type="journal article" date="2019" name="Int. J. Syst. Evol. Microbiol.">
        <title>The Global Catalogue of Microorganisms (GCM) 10K type strain sequencing project: providing services to taxonomists for standard genome sequencing and annotation.</title>
        <authorList>
            <consortium name="The Broad Institute Genomics Platform"/>
            <consortium name="The Broad Institute Genome Sequencing Center for Infectious Disease"/>
            <person name="Wu L."/>
            <person name="Ma J."/>
        </authorList>
    </citation>
    <scope>NUCLEOTIDE SEQUENCE [LARGE SCALE GENOMIC DNA]</scope>
    <source>
        <strain evidence="9">CCUG 49018</strain>
    </source>
</reference>
<evidence type="ECO:0000313" key="9">
    <source>
        <dbReference type="Proteomes" id="UP001597182"/>
    </source>
</evidence>
<feature type="transmembrane region" description="Helical" evidence="7">
    <location>
        <begin position="242"/>
        <end position="264"/>
    </location>
</feature>
<feature type="region of interest" description="Disordered" evidence="6">
    <location>
        <begin position="1"/>
        <end position="111"/>
    </location>
</feature>
<keyword evidence="4 7" id="KW-1133">Transmembrane helix</keyword>
<evidence type="ECO:0000256" key="2">
    <source>
        <dbReference type="ARBA" id="ARBA00022475"/>
    </source>
</evidence>
<feature type="transmembrane region" description="Helical" evidence="7">
    <location>
        <begin position="321"/>
        <end position="340"/>
    </location>
</feature>
<dbReference type="PANTHER" id="PTHR30213:SF0">
    <property type="entry name" value="UPF0761 MEMBRANE PROTEIN YIHY"/>
    <property type="match status" value="1"/>
</dbReference>
<evidence type="ECO:0000256" key="6">
    <source>
        <dbReference type="SAM" id="MobiDB-lite"/>
    </source>
</evidence>
<name>A0ABW3VRY7_9PSEU</name>
<dbReference type="Pfam" id="PF03631">
    <property type="entry name" value="Virul_fac_BrkB"/>
    <property type="match status" value="1"/>
</dbReference>
<comment type="subcellular location">
    <subcellularLocation>
        <location evidence="1">Cell membrane</location>
        <topology evidence="1">Multi-pass membrane protein</topology>
    </subcellularLocation>
</comment>
<keyword evidence="9" id="KW-1185">Reference proteome</keyword>
<dbReference type="RefSeq" id="WP_346093249.1">
    <property type="nucleotide sequence ID" value="NZ_BAABKS010000074.1"/>
</dbReference>
<sequence length="409" mass="42727">MTDVHAGTGGGGALPGDRSRPGSGAAHTPSGGAPAPDDPAPDHDTGRNDTAPGGAPDDDQVAPAAPPGPAPRPAAEQQPDQVLDQEPEQQPGPTQQSDRNEEPAPKRGAKQLAVRTIVGAWDDNIFSESASAAFWQTLSLPPLLLGLLGSLGYIGEWFGPNTAQIVEARIIAATSGIFTRDAVDQIIAPTVSQILTTGRSELVSLGFVISLWSGSSAMSSFVDAITRAHGQYGIRNPVWQRILALLLYVVALVGGIISLPLLALGPDRLPGILPESWRPAAITLIADLYYPVIGVILVLALTTLYKVALPAKPPWWRGLPGALLAAVVFLAGVTGLRVYINWVTGTGYTYGALAAPIAFLLAAFFIGFAIVLGAHLNASIQALWPARLHDRRGALAAREPAEDDPDPTP</sequence>
<evidence type="ECO:0000256" key="5">
    <source>
        <dbReference type="ARBA" id="ARBA00023136"/>
    </source>
</evidence>
<evidence type="ECO:0000256" key="1">
    <source>
        <dbReference type="ARBA" id="ARBA00004651"/>
    </source>
</evidence>
<evidence type="ECO:0000256" key="7">
    <source>
        <dbReference type="SAM" id="Phobius"/>
    </source>
</evidence>
<feature type="transmembrane region" description="Helical" evidence="7">
    <location>
        <begin position="352"/>
        <end position="374"/>
    </location>
</feature>
<keyword evidence="5 7" id="KW-0472">Membrane</keyword>
<dbReference type="EMBL" id="JBHTMB010000261">
    <property type="protein sequence ID" value="MFD1237044.1"/>
    <property type="molecule type" value="Genomic_DNA"/>
</dbReference>
<evidence type="ECO:0000256" key="3">
    <source>
        <dbReference type="ARBA" id="ARBA00022692"/>
    </source>
</evidence>
<organism evidence="8 9">
    <name type="scientific">Pseudonocardia benzenivorans</name>
    <dbReference type="NCBI Taxonomy" id="228005"/>
    <lineage>
        <taxon>Bacteria</taxon>
        <taxon>Bacillati</taxon>
        <taxon>Actinomycetota</taxon>
        <taxon>Actinomycetes</taxon>
        <taxon>Pseudonocardiales</taxon>
        <taxon>Pseudonocardiaceae</taxon>
        <taxon>Pseudonocardia</taxon>
    </lineage>
</organism>
<keyword evidence="2" id="KW-1003">Cell membrane</keyword>
<dbReference type="Proteomes" id="UP001597182">
    <property type="component" value="Unassembled WGS sequence"/>
</dbReference>
<feature type="transmembrane region" description="Helical" evidence="7">
    <location>
        <begin position="288"/>
        <end position="309"/>
    </location>
</feature>
<protein>
    <submittedName>
        <fullName evidence="8">YihY/virulence factor BrkB family protein</fullName>
    </submittedName>
</protein>